<feature type="transmembrane region" description="Helical" evidence="2">
    <location>
        <begin position="31"/>
        <end position="49"/>
    </location>
</feature>
<dbReference type="RefSeq" id="WP_099644686.1">
    <property type="nucleotide sequence ID" value="NZ_KZ319287.1"/>
</dbReference>
<dbReference type="SUPFAM" id="SSF74653">
    <property type="entry name" value="TolA/TonB C-terminal domain"/>
    <property type="match status" value="1"/>
</dbReference>
<accession>A0A2G1VWJ5</accession>
<gene>
    <name evidence="4" type="ORF">CJ305_02705</name>
</gene>
<organism evidence="4 5">
    <name type="scientific">Leeuwenhoekiella nanhaiensis</name>
    <dbReference type="NCBI Taxonomy" id="1655491"/>
    <lineage>
        <taxon>Bacteria</taxon>
        <taxon>Pseudomonadati</taxon>
        <taxon>Bacteroidota</taxon>
        <taxon>Flavobacteriia</taxon>
        <taxon>Flavobacteriales</taxon>
        <taxon>Flavobacteriaceae</taxon>
        <taxon>Leeuwenhoekiella</taxon>
    </lineage>
</organism>
<protein>
    <recommendedName>
        <fullName evidence="3">TonB C-terminal domain-containing protein</fullName>
    </recommendedName>
</protein>
<evidence type="ECO:0000256" key="1">
    <source>
        <dbReference type="SAM" id="MobiDB-lite"/>
    </source>
</evidence>
<feature type="compositionally biased region" description="Basic and acidic residues" evidence="1">
    <location>
        <begin position="9"/>
        <end position="22"/>
    </location>
</feature>
<feature type="domain" description="TonB C-terminal" evidence="3">
    <location>
        <begin position="189"/>
        <end position="255"/>
    </location>
</feature>
<dbReference type="InterPro" id="IPR037682">
    <property type="entry name" value="TonB_C"/>
</dbReference>
<dbReference type="OrthoDB" id="1522859at2"/>
<dbReference type="EMBL" id="NQXA01000001">
    <property type="protein sequence ID" value="PHQ31146.1"/>
    <property type="molecule type" value="Genomic_DNA"/>
</dbReference>
<keyword evidence="2" id="KW-0472">Membrane</keyword>
<keyword evidence="2" id="KW-1133">Transmembrane helix</keyword>
<evidence type="ECO:0000256" key="2">
    <source>
        <dbReference type="SAM" id="Phobius"/>
    </source>
</evidence>
<keyword evidence="2" id="KW-0812">Transmembrane</keyword>
<evidence type="ECO:0000313" key="4">
    <source>
        <dbReference type="EMBL" id="PHQ31146.1"/>
    </source>
</evidence>
<keyword evidence="5" id="KW-1185">Reference proteome</keyword>
<dbReference type="GO" id="GO:0055085">
    <property type="term" value="P:transmembrane transport"/>
    <property type="evidence" value="ECO:0007669"/>
    <property type="project" value="InterPro"/>
</dbReference>
<comment type="caution">
    <text evidence="4">The sequence shown here is derived from an EMBL/GenBank/DDBJ whole genome shotgun (WGS) entry which is preliminary data.</text>
</comment>
<evidence type="ECO:0000313" key="5">
    <source>
        <dbReference type="Proteomes" id="UP000229433"/>
    </source>
</evidence>
<evidence type="ECO:0000259" key="3">
    <source>
        <dbReference type="Pfam" id="PF03544"/>
    </source>
</evidence>
<dbReference type="Pfam" id="PF03544">
    <property type="entry name" value="TonB_C"/>
    <property type="match status" value="1"/>
</dbReference>
<dbReference type="Proteomes" id="UP000229433">
    <property type="component" value="Unassembled WGS sequence"/>
</dbReference>
<name>A0A2G1VWJ5_9FLAO</name>
<feature type="region of interest" description="Disordered" evidence="1">
    <location>
        <begin position="1"/>
        <end position="22"/>
    </location>
</feature>
<proteinExistence type="predicted"/>
<dbReference type="AlphaFoldDB" id="A0A2G1VWJ5"/>
<dbReference type="Gene3D" id="3.30.1150.10">
    <property type="match status" value="1"/>
</dbReference>
<reference evidence="4 5" key="1">
    <citation type="submission" date="2017-08" db="EMBL/GenBank/DDBJ databases">
        <title>The whole genome shortgun sequences of strain Leeuwenhoekiella nanhaiensis G18 from the South China Sea.</title>
        <authorList>
            <person name="Liu Q."/>
        </authorList>
    </citation>
    <scope>NUCLEOTIDE SEQUENCE [LARGE SCALE GENOMIC DNA]</scope>
    <source>
        <strain evidence="4 5">G18</strain>
    </source>
</reference>
<sequence>MSNSQQSESRARQSADRTTSKRDVNLRKNTVVYFQMGLIVALTLAIVVLELKSPITRYETPPAPDIATLSLDDWSEPLRREEVKQEPPKAPDVSELLPPVIEEDDVKIPDFTFVDPVPPTTDGPITDESFEPIPDEPVETTSFIVVERVPVFPGCEGFNSNEELKACMQEKMNQFINRNFDTGIGERYGLQGVNKVDIQFTIDEFGKVIDLKTRAPHPALEEEALRVMEKLPQMEPGKQRDRNVRVIYYQPIKFKVQD</sequence>